<feature type="binding site" evidence="12">
    <location>
        <position position="268"/>
    </location>
    <ligand>
        <name>substrate</name>
    </ligand>
</feature>
<evidence type="ECO:0000256" key="5">
    <source>
        <dbReference type="ARBA" id="ARBA00023154"/>
    </source>
</evidence>
<comment type="cofactor">
    <cofactor evidence="1 12 13 14">
        <name>pyridoxal 5'-phosphate</name>
        <dbReference type="ChEBI" id="CHEBI:597326"/>
    </cofactor>
</comment>
<feature type="binding site" evidence="12">
    <location>
        <begin position="265"/>
        <end position="268"/>
    </location>
    <ligand>
        <name>pyridoxal 5'-phosphate</name>
        <dbReference type="ChEBI" id="CHEBI:597326"/>
    </ligand>
</feature>
<comment type="similarity">
    <text evidence="9 12">Belongs to the Orn/Lys/Arg decarboxylase class-II family. LysA subfamily.</text>
</comment>
<evidence type="ECO:0000256" key="9">
    <source>
        <dbReference type="ARBA" id="ARBA00060983"/>
    </source>
</evidence>
<dbReference type="GO" id="GO:0008836">
    <property type="term" value="F:diaminopimelate decarboxylase activity"/>
    <property type="evidence" value="ECO:0007669"/>
    <property type="project" value="UniProtKB-UniRule"/>
</dbReference>
<dbReference type="PANTHER" id="PTHR43727:SF2">
    <property type="entry name" value="GROUP IV DECARBOXYLASE"/>
    <property type="match status" value="1"/>
</dbReference>
<dbReference type="HAMAP" id="MF_02120">
    <property type="entry name" value="LysA"/>
    <property type="match status" value="1"/>
</dbReference>
<comment type="pathway">
    <text evidence="8 12 14">Amino-acid biosynthesis; L-lysine biosynthesis via DAP pathway; L-lysine from DL-2,6-diaminopimelate: step 1/1.</text>
</comment>
<sequence length="406" mass="43381">MSLCCENIRYTELAERYGTPLYIYSRAALDEAFAAYTCAFAALDPLICYAVKANGNLAVIRRFAELGSGFDIVSGGELARVLAAGGSAAKTIFSGVGKSEAEIEFALRAGIKCFNAESLPELERINAVAGRLNLKAPVSLRINPDVDAQTHPYISTGLKDNKFGIAMRDAEAAYRRAAALPHLHIVGIDCHIGSQLIRLDPLIEACERILALARRLAAQGIGLQHIDLGGGVGIVYDQEDTPDLAAYASAVAKLIGGSKLGLILEPGRSLVGNAGSLLTRVEYVKRNENKNFLIVDAAMNDLMRPALYQAYHRIEPAETPSAAPFAADIVGPICETGDFLAKDRTIAAQAGDLLVVRGAGAYAASMASNYNTRPRAAEVMVNGGEARIVRRRETIEEMLANEKACL</sequence>
<accession>A0A377QYI3</accession>
<dbReference type="InterPro" id="IPR009006">
    <property type="entry name" value="Ala_racemase/Decarboxylase_C"/>
</dbReference>
<feature type="binding site" evidence="12">
    <location>
        <position position="362"/>
    </location>
    <ligand>
        <name>substrate</name>
    </ligand>
</feature>
<evidence type="ECO:0000313" key="17">
    <source>
        <dbReference type="Proteomes" id="UP000254293"/>
    </source>
</evidence>
<dbReference type="NCBIfam" id="TIGR01048">
    <property type="entry name" value="lysA"/>
    <property type="match status" value="1"/>
</dbReference>
<feature type="binding site" evidence="12">
    <location>
        <position position="335"/>
    </location>
    <ligand>
        <name>substrate</name>
    </ligand>
</feature>
<dbReference type="Gene3D" id="2.40.37.10">
    <property type="entry name" value="Lyase, Ornithine Decarboxylase, Chain A, domain 1"/>
    <property type="match status" value="1"/>
</dbReference>
<evidence type="ECO:0000256" key="10">
    <source>
        <dbReference type="ARBA" id="ARBA00066427"/>
    </source>
</evidence>
<dbReference type="AlphaFoldDB" id="A0A377QYI3"/>
<dbReference type="PRINTS" id="PR01181">
    <property type="entry name" value="DAPDCRBXLASE"/>
</dbReference>
<dbReference type="InterPro" id="IPR022644">
    <property type="entry name" value="De-COase2_N"/>
</dbReference>
<evidence type="ECO:0000256" key="6">
    <source>
        <dbReference type="ARBA" id="ARBA00023239"/>
    </source>
</evidence>
<dbReference type="Pfam" id="PF02784">
    <property type="entry name" value="Orn_Arg_deC_N"/>
    <property type="match status" value="1"/>
</dbReference>
<dbReference type="GO" id="GO:0030170">
    <property type="term" value="F:pyridoxal phosphate binding"/>
    <property type="evidence" value="ECO:0007669"/>
    <property type="project" value="UniProtKB-UniRule"/>
</dbReference>
<keyword evidence="4 12" id="KW-0663">Pyridoxal phosphate</keyword>
<dbReference type="Proteomes" id="UP000254293">
    <property type="component" value="Unassembled WGS sequence"/>
</dbReference>
<dbReference type="UniPathway" id="UPA00034">
    <property type="reaction ID" value="UER00027"/>
</dbReference>
<dbReference type="EMBL" id="UGJJ01000001">
    <property type="protein sequence ID" value="STR00434.1"/>
    <property type="molecule type" value="Genomic_DNA"/>
</dbReference>
<comment type="subunit">
    <text evidence="12">Homodimer.</text>
</comment>
<organism evidence="16 17">
    <name type="scientific">Kingella potus</name>
    <dbReference type="NCBI Taxonomy" id="265175"/>
    <lineage>
        <taxon>Bacteria</taxon>
        <taxon>Pseudomonadati</taxon>
        <taxon>Pseudomonadota</taxon>
        <taxon>Betaproteobacteria</taxon>
        <taxon>Neisseriales</taxon>
        <taxon>Neisseriaceae</taxon>
        <taxon>Kingella</taxon>
    </lineage>
</organism>
<evidence type="ECO:0000256" key="14">
    <source>
        <dbReference type="RuleBase" id="RU003738"/>
    </source>
</evidence>
<keyword evidence="5 12" id="KW-0457">Lysine biosynthesis</keyword>
<reference evidence="16 17" key="1">
    <citation type="submission" date="2018-06" db="EMBL/GenBank/DDBJ databases">
        <authorList>
            <consortium name="Pathogen Informatics"/>
            <person name="Doyle S."/>
        </authorList>
    </citation>
    <scope>NUCLEOTIDE SEQUENCE [LARGE SCALE GENOMIC DNA]</scope>
    <source>
        <strain evidence="16 17">NCTC13336</strain>
    </source>
</reference>
<dbReference type="GO" id="GO:0009089">
    <property type="term" value="P:lysine biosynthetic process via diaminopimelate"/>
    <property type="evidence" value="ECO:0007669"/>
    <property type="project" value="UniProtKB-UniRule"/>
</dbReference>
<dbReference type="InterPro" id="IPR002986">
    <property type="entry name" value="DAP_deCOOHase_LysA"/>
</dbReference>
<gene>
    <name evidence="12 16" type="primary">lysA</name>
    <name evidence="16" type="ORF">NCTC13336_00642</name>
</gene>
<keyword evidence="6 12" id="KW-0456">Lyase</keyword>
<evidence type="ECO:0000256" key="8">
    <source>
        <dbReference type="ARBA" id="ARBA00060643"/>
    </source>
</evidence>
<comment type="catalytic activity">
    <reaction evidence="7 12 14">
        <text>meso-2,6-diaminopimelate + H(+) = L-lysine + CO2</text>
        <dbReference type="Rhea" id="RHEA:15101"/>
        <dbReference type="ChEBI" id="CHEBI:15378"/>
        <dbReference type="ChEBI" id="CHEBI:16526"/>
        <dbReference type="ChEBI" id="CHEBI:32551"/>
        <dbReference type="ChEBI" id="CHEBI:57791"/>
        <dbReference type="EC" id="4.1.1.20"/>
    </reaction>
</comment>
<evidence type="ECO:0000313" key="16">
    <source>
        <dbReference type="EMBL" id="STR00434.1"/>
    </source>
</evidence>
<dbReference type="FunFam" id="3.20.20.10:FF:000003">
    <property type="entry name" value="Diaminopimelate decarboxylase"/>
    <property type="match status" value="1"/>
</dbReference>
<dbReference type="PRINTS" id="PR01179">
    <property type="entry name" value="ODADCRBXLASE"/>
</dbReference>
<dbReference type="CDD" id="cd06828">
    <property type="entry name" value="PLPDE_III_DapDC"/>
    <property type="match status" value="1"/>
</dbReference>
<keyword evidence="17" id="KW-1185">Reference proteome</keyword>
<dbReference type="InterPro" id="IPR000183">
    <property type="entry name" value="Orn/DAP/Arg_de-COase"/>
</dbReference>
<protein>
    <recommendedName>
        <fullName evidence="11 12">Diaminopimelate decarboxylase</fullName>
        <shortName evidence="12">DAP decarboxylase</shortName>
        <shortName evidence="12">DAPDC</shortName>
        <ecNumber evidence="10 12">4.1.1.20</ecNumber>
    </recommendedName>
</protein>
<evidence type="ECO:0000256" key="13">
    <source>
        <dbReference type="PIRSR" id="PIRSR600183-50"/>
    </source>
</evidence>
<feature type="binding site" evidence="12">
    <location>
        <position position="304"/>
    </location>
    <ligand>
        <name>substrate</name>
    </ligand>
</feature>
<evidence type="ECO:0000256" key="11">
    <source>
        <dbReference type="ARBA" id="ARBA00074972"/>
    </source>
</evidence>
<evidence type="ECO:0000256" key="1">
    <source>
        <dbReference type="ARBA" id="ARBA00001933"/>
    </source>
</evidence>
<dbReference type="Gene3D" id="3.20.20.10">
    <property type="entry name" value="Alanine racemase"/>
    <property type="match status" value="1"/>
</dbReference>
<feature type="binding site" evidence="12">
    <location>
        <position position="308"/>
    </location>
    <ligand>
        <name>substrate</name>
    </ligand>
</feature>
<proteinExistence type="inferred from homology"/>
<dbReference type="InterPro" id="IPR029066">
    <property type="entry name" value="PLP-binding_barrel"/>
</dbReference>
<feature type="domain" description="Orn/DAP/Arg decarboxylase 2 N-terminal" evidence="15">
    <location>
        <begin position="29"/>
        <end position="271"/>
    </location>
</feature>
<evidence type="ECO:0000259" key="15">
    <source>
        <dbReference type="Pfam" id="PF02784"/>
    </source>
</evidence>
<dbReference type="SUPFAM" id="SSF50621">
    <property type="entry name" value="Alanine racemase C-terminal domain-like"/>
    <property type="match status" value="1"/>
</dbReference>
<dbReference type="EC" id="4.1.1.20" evidence="10 12"/>
<feature type="active site" description="Proton donor" evidence="13">
    <location>
        <position position="334"/>
    </location>
</feature>
<evidence type="ECO:0000256" key="7">
    <source>
        <dbReference type="ARBA" id="ARBA00050464"/>
    </source>
</evidence>
<dbReference type="SUPFAM" id="SSF51419">
    <property type="entry name" value="PLP-binding barrel"/>
    <property type="match status" value="1"/>
</dbReference>
<feature type="binding site" evidence="12">
    <location>
        <position position="362"/>
    </location>
    <ligand>
        <name>pyridoxal 5'-phosphate</name>
        <dbReference type="ChEBI" id="CHEBI:597326"/>
    </ligand>
</feature>
<comment type="function">
    <text evidence="12">Specifically catalyzes the decarboxylation of meso-diaminopimelate (meso-DAP) to L-lysine.</text>
</comment>
<feature type="binding site" evidence="12">
    <location>
        <position position="231"/>
    </location>
    <ligand>
        <name>pyridoxal 5'-phosphate</name>
        <dbReference type="ChEBI" id="CHEBI:597326"/>
    </ligand>
</feature>
<evidence type="ECO:0000256" key="2">
    <source>
        <dbReference type="ARBA" id="ARBA00022605"/>
    </source>
</evidence>
<dbReference type="OrthoDB" id="9802241at2"/>
<dbReference type="FunFam" id="2.40.37.10:FF:000003">
    <property type="entry name" value="Diaminopimelate decarboxylase"/>
    <property type="match status" value="1"/>
</dbReference>
<evidence type="ECO:0000256" key="3">
    <source>
        <dbReference type="ARBA" id="ARBA00022793"/>
    </source>
</evidence>
<evidence type="ECO:0000256" key="4">
    <source>
        <dbReference type="ARBA" id="ARBA00022898"/>
    </source>
</evidence>
<dbReference type="PANTHER" id="PTHR43727">
    <property type="entry name" value="DIAMINOPIMELATE DECARBOXYLASE"/>
    <property type="match status" value="1"/>
</dbReference>
<name>A0A377QYI3_9NEIS</name>
<keyword evidence="2 12" id="KW-0028">Amino-acid biosynthesis</keyword>
<evidence type="ECO:0000256" key="12">
    <source>
        <dbReference type="HAMAP-Rule" id="MF_02120"/>
    </source>
</evidence>
<feature type="modified residue" description="N6-(pyridoxal phosphate)lysine" evidence="12 13">
    <location>
        <position position="52"/>
    </location>
</feature>
<dbReference type="RefSeq" id="WP_115307710.1">
    <property type="nucleotide sequence ID" value="NZ_CP091516.1"/>
</dbReference>
<keyword evidence="3 12" id="KW-0210">Decarboxylase</keyword>